<reference evidence="2" key="1">
    <citation type="submission" date="2021-04" db="EMBL/GenBank/DDBJ databases">
        <title>Biosynthetic gene clusters of Dactylosporangioum roseum.</title>
        <authorList>
            <person name="Hartkoorn R.C."/>
            <person name="Beaudoing E."/>
            <person name="Hot D."/>
            <person name="Moureu S."/>
        </authorList>
    </citation>
    <scope>NUCLEOTIDE SEQUENCE</scope>
    <source>
        <strain evidence="2">NRRL B-16295</strain>
    </source>
</reference>
<dbReference type="Proteomes" id="UP001058271">
    <property type="component" value="Chromosome"/>
</dbReference>
<dbReference type="RefSeq" id="WP_260727164.1">
    <property type="nucleotide sequence ID" value="NZ_BAAABS010000033.1"/>
</dbReference>
<gene>
    <name evidence="2" type="ORF">Drose_05885</name>
</gene>
<name>A0ABY5Z8B8_9ACTN</name>
<feature type="region of interest" description="Disordered" evidence="1">
    <location>
        <begin position="67"/>
        <end position="86"/>
    </location>
</feature>
<evidence type="ECO:0000313" key="3">
    <source>
        <dbReference type="Proteomes" id="UP001058271"/>
    </source>
</evidence>
<evidence type="ECO:0000313" key="2">
    <source>
        <dbReference type="EMBL" id="UWZ37801.1"/>
    </source>
</evidence>
<proteinExistence type="predicted"/>
<evidence type="ECO:0000256" key="1">
    <source>
        <dbReference type="SAM" id="MobiDB-lite"/>
    </source>
</evidence>
<dbReference type="EMBL" id="CP073721">
    <property type="protein sequence ID" value="UWZ37801.1"/>
    <property type="molecule type" value="Genomic_DNA"/>
</dbReference>
<accession>A0ABY5Z8B8</accession>
<keyword evidence="3" id="KW-1185">Reference proteome</keyword>
<organism evidence="2 3">
    <name type="scientific">Dactylosporangium roseum</name>
    <dbReference type="NCBI Taxonomy" id="47989"/>
    <lineage>
        <taxon>Bacteria</taxon>
        <taxon>Bacillati</taxon>
        <taxon>Actinomycetota</taxon>
        <taxon>Actinomycetes</taxon>
        <taxon>Micromonosporales</taxon>
        <taxon>Micromonosporaceae</taxon>
        <taxon>Dactylosporangium</taxon>
    </lineage>
</organism>
<protein>
    <submittedName>
        <fullName evidence="2">Uncharacterized protein</fullName>
    </submittedName>
</protein>
<sequence length="86" mass="9413">MAEGLHAALWEALPKRMPGMVPGVVALRVPGVPLPVVVAALEEMVGDGRVIRVVRRKHDVYYRGPWSRPDTAAPAANYAEETPLWT</sequence>